<gene>
    <name evidence="4" type="primary">napL</name>
    <name evidence="4" type="ORF">HCR_19420</name>
</gene>
<sequence>MKYLLLFFTTILLSVAAPIVKPLHSIDVEGNVIDISINTANLYVATDAGTVEIYNWKTRKLLNKISFDPIHDFMGDLMKPKVFGVDANADASKLLIQVQAEEGARVLYLYDHDKLMKLIDEKSHIPMREVRFVDNDHLLIATMDNELMLFEISTQKVLYHNKLSLSVFSDFQLNEDHSRVASSCESGIVYVTDVKSGKVLKTLEGGNKDNVFKVDFKNNRILACGQDRKAVLYDLKNDRMIIYPTTFLVYAGALNPDASLSAFGYNEDNDIGIYDNGSKALKLVLKGAHSTLNNIIFIDNKTLISSSDDNHILIWRIP</sequence>
<dbReference type="Gene3D" id="2.130.10.10">
    <property type="entry name" value="YVTN repeat-like/Quinoprotein amine dehydrogenase"/>
    <property type="match status" value="1"/>
</dbReference>
<proteinExistence type="predicted"/>
<dbReference type="SMART" id="SM00320">
    <property type="entry name" value="WD40"/>
    <property type="match status" value="4"/>
</dbReference>
<feature type="repeat" description="WD" evidence="3">
    <location>
        <begin position="285"/>
        <end position="318"/>
    </location>
</feature>
<accession>A0ABM8FMN6</accession>
<dbReference type="RefSeq" id="WP_286336578.1">
    <property type="nucleotide sequence ID" value="NZ_AP027370.1"/>
</dbReference>
<evidence type="ECO:0000256" key="3">
    <source>
        <dbReference type="PROSITE-ProRule" id="PRU00221"/>
    </source>
</evidence>
<evidence type="ECO:0000256" key="1">
    <source>
        <dbReference type="ARBA" id="ARBA00022574"/>
    </source>
</evidence>
<dbReference type="InterPro" id="IPR036322">
    <property type="entry name" value="WD40_repeat_dom_sf"/>
</dbReference>
<reference evidence="4 5" key="1">
    <citation type="submission" date="2023-03" db="EMBL/GenBank/DDBJ databases">
        <title>Description of Hydrogenimonas sp. ISO32.</title>
        <authorList>
            <person name="Mino S."/>
            <person name="Fukazawa S."/>
            <person name="Sawabe T."/>
        </authorList>
    </citation>
    <scope>NUCLEOTIDE SEQUENCE [LARGE SCALE GENOMIC DNA]</scope>
    <source>
        <strain evidence="4 5">ISO32</strain>
    </source>
</reference>
<dbReference type="PROSITE" id="PS50082">
    <property type="entry name" value="WD_REPEATS_2"/>
    <property type="match status" value="1"/>
</dbReference>
<evidence type="ECO:0008006" key="6">
    <source>
        <dbReference type="Google" id="ProtNLM"/>
    </source>
</evidence>
<keyword evidence="2" id="KW-0677">Repeat</keyword>
<dbReference type="PROSITE" id="PS50294">
    <property type="entry name" value="WD_REPEATS_REGION"/>
    <property type="match status" value="1"/>
</dbReference>
<dbReference type="EMBL" id="AP027370">
    <property type="protein sequence ID" value="BDY13630.1"/>
    <property type="molecule type" value="Genomic_DNA"/>
</dbReference>
<dbReference type="PANTHER" id="PTHR19848">
    <property type="entry name" value="WD40 REPEAT PROTEIN"/>
    <property type="match status" value="1"/>
</dbReference>
<dbReference type="SUPFAM" id="SSF50978">
    <property type="entry name" value="WD40 repeat-like"/>
    <property type="match status" value="1"/>
</dbReference>
<dbReference type="Proteomes" id="UP001321445">
    <property type="component" value="Chromosome"/>
</dbReference>
<dbReference type="InterPro" id="IPR001680">
    <property type="entry name" value="WD40_rpt"/>
</dbReference>
<evidence type="ECO:0000256" key="2">
    <source>
        <dbReference type="ARBA" id="ARBA00022737"/>
    </source>
</evidence>
<keyword evidence="5" id="KW-1185">Reference proteome</keyword>
<organism evidence="4 5">
    <name type="scientific">Hydrogenimonas cancrithermarum</name>
    <dbReference type="NCBI Taxonomy" id="2993563"/>
    <lineage>
        <taxon>Bacteria</taxon>
        <taxon>Pseudomonadati</taxon>
        <taxon>Campylobacterota</taxon>
        <taxon>Epsilonproteobacteria</taxon>
        <taxon>Campylobacterales</taxon>
        <taxon>Hydrogenimonadaceae</taxon>
        <taxon>Hydrogenimonas</taxon>
    </lineage>
</organism>
<name>A0ABM8FMN6_9BACT</name>
<keyword evidence="1 3" id="KW-0853">WD repeat</keyword>
<evidence type="ECO:0000313" key="5">
    <source>
        <dbReference type="Proteomes" id="UP001321445"/>
    </source>
</evidence>
<protein>
    <recommendedName>
        <fullName evidence="6">Periplasmic nitrate reductase component NapL</fullName>
    </recommendedName>
</protein>
<dbReference type="PANTHER" id="PTHR19848:SF8">
    <property type="entry name" value="F-BOX AND WD REPEAT DOMAIN CONTAINING 7"/>
    <property type="match status" value="1"/>
</dbReference>
<dbReference type="Pfam" id="PF00400">
    <property type="entry name" value="WD40"/>
    <property type="match status" value="1"/>
</dbReference>
<evidence type="ECO:0000313" key="4">
    <source>
        <dbReference type="EMBL" id="BDY13630.1"/>
    </source>
</evidence>
<dbReference type="InterPro" id="IPR015943">
    <property type="entry name" value="WD40/YVTN_repeat-like_dom_sf"/>
</dbReference>